<organism evidence="1 2">
    <name type="scientific">Stachybotrys elegans</name>
    <dbReference type="NCBI Taxonomy" id="80388"/>
    <lineage>
        <taxon>Eukaryota</taxon>
        <taxon>Fungi</taxon>
        <taxon>Dikarya</taxon>
        <taxon>Ascomycota</taxon>
        <taxon>Pezizomycotina</taxon>
        <taxon>Sordariomycetes</taxon>
        <taxon>Hypocreomycetidae</taxon>
        <taxon>Hypocreales</taxon>
        <taxon>Stachybotryaceae</taxon>
        <taxon>Stachybotrys</taxon>
    </lineage>
</organism>
<comment type="caution">
    <text evidence="1">The sequence shown here is derived from an EMBL/GenBank/DDBJ whole genome shotgun (WGS) entry which is preliminary data.</text>
</comment>
<protein>
    <submittedName>
        <fullName evidence="1">Uncharacterized protein</fullName>
    </submittedName>
</protein>
<dbReference type="Pfam" id="PF07173">
    <property type="entry name" value="GRDP-like"/>
    <property type="match status" value="1"/>
</dbReference>
<dbReference type="InterPro" id="IPR009836">
    <property type="entry name" value="GRDP-like"/>
</dbReference>
<dbReference type="EMBL" id="JAGPNK010000010">
    <property type="protein sequence ID" value="KAH7312485.1"/>
    <property type="molecule type" value="Genomic_DNA"/>
</dbReference>
<dbReference type="PANTHER" id="PTHR34365:SF7">
    <property type="entry name" value="GLYCINE-RICH DOMAIN-CONTAINING PROTEIN 1"/>
    <property type="match status" value="1"/>
</dbReference>
<sequence length="303" mass="34957">MVWHAFMLNPRFMRSLCHKEILYRLPMPWEKIHEAIRNRDWTFTLKDADARCFRDETGLHADLLDEFSTWADTVGTPLTPFVGFSVPRKPIVGHEKALVQKYRDHFAWADKDLAAKLKDAVVRQSEFVDKMNNHLWIRSPALGGTLSRAIHRYGDFLHLLRLCPGRTIVPTLDIDLVWHTHQCSSPKQYAEAMEDMVGRFVNHDDTIAKDSLREGFDFSQSLWHVHLGTEYRVCGCWDCEALLSAVDDLQAKEEAGVATNMEDVTNLSLEVQKVVTYYRAVEVSVRAQRRLPVMRDEASVARF</sequence>
<proteinExistence type="predicted"/>
<accession>A0A8K0SQR7</accession>
<dbReference type="PANTHER" id="PTHR34365">
    <property type="entry name" value="ENOLASE (DUF1399)"/>
    <property type="match status" value="1"/>
</dbReference>
<gene>
    <name evidence="1" type="ORF">B0I35DRAFT_437119</name>
</gene>
<reference evidence="1" key="1">
    <citation type="journal article" date="2021" name="Nat. Commun.">
        <title>Genetic determinants of endophytism in the Arabidopsis root mycobiome.</title>
        <authorList>
            <person name="Mesny F."/>
            <person name="Miyauchi S."/>
            <person name="Thiergart T."/>
            <person name="Pickel B."/>
            <person name="Atanasova L."/>
            <person name="Karlsson M."/>
            <person name="Huettel B."/>
            <person name="Barry K.W."/>
            <person name="Haridas S."/>
            <person name="Chen C."/>
            <person name="Bauer D."/>
            <person name="Andreopoulos W."/>
            <person name="Pangilinan J."/>
            <person name="LaButti K."/>
            <person name="Riley R."/>
            <person name="Lipzen A."/>
            <person name="Clum A."/>
            <person name="Drula E."/>
            <person name="Henrissat B."/>
            <person name="Kohler A."/>
            <person name="Grigoriev I.V."/>
            <person name="Martin F.M."/>
            <person name="Hacquard S."/>
        </authorList>
    </citation>
    <scope>NUCLEOTIDE SEQUENCE</scope>
    <source>
        <strain evidence="1">MPI-CAGE-CH-0235</strain>
    </source>
</reference>
<name>A0A8K0SQR7_9HYPO</name>
<keyword evidence="2" id="KW-1185">Reference proteome</keyword>
<evidence type="ECO:0000313" key="2">
    <source>
        <dbReference type="Proteomes" id="UP000813444"/>
    </source>
</evidence>
<evidence type="ECO:0000313" key="1">
    <source>
        <dbReference type="EMBL" id="KAH7312485.1"/>
    </source>
</evidence>
<dbReference type="OrthoDB" id="2684236at2759"/>
<dbReference type="AlphaFoldDB" id="A0A8K0SQR7"/>
<dbReference type="Proteomes" id="UP000813444">
    <property type="component" value="Unassembled WGS sequence"/>
</dbReference>